<evidence type="ECO:0000313" key="2">
    <source>
        <dbReference type="EMBL" id="PIT92688.1"/>
    </source>
</evidence>
<comment type="caution">
    <text evidence="2">The sequence shown here is derived from an EMBL/GenBank/DDBJ whole genome shotgun (WGS) entry which is preliminary data.</text>
</comment>
<evidence type="ECO:0000256" key="1">
    <source>
        <dbReference type="SAM" id="Phobius"/>
    </source>
</evidence>
<keyword evidence="1" id="KW-1133">Transmembrane helix</keyword>
<protein>
    <recommendedName>
        <fullName evidence="4">Band 7 domain-containing protein</fullName>
    </recommendedName>
</protein>
<dbReference type="AlphaFoldDB" id="A0A2M6WIR6"/>
<dbReference type="Proteomes" id="UP000228635">
    <property type="component" value="Unassembled WGS sequence"/>
</dbReference>
<dbReference type="EMBL" id="PFBA01000012">
    <property type="protein sequence ID" value="PIT92688.1"/>
    <property type="molecule type" value="Genomic_DNA"/>
</dbReference>
<feature type="transmembrane region" description="Helical" evidence="1">
    <location>
        <begin position="99"/>
        <end position="121"/>
    </location>
</feature>
<name>A0A2M6WIR6_9BACT</name>
<sequence length="436" mass="47645">MITNFNRSHFRWLTGFTFKVIVPILLVLFVATWFVFSDNLVLGMSFVWSGGFYMIALLIFTFAPVFRFLHDVFGSGGEGSGDDGGVVVFEEDDYKQGRAAYSGIWVVFIALLAVLGILFFLDQQGSLGPFATKLHWRIGGVALLVLLPTWYLVTIAKIIPAPALVVKRRFGNPIERVGTGLQFPFHPVVKLESEPSSLRPLPENTNEDRERFPKEEIFNCPLRQVPKAERADWMIAVNITMSIYSRPINARLVVENYGSLDSHEAKVDIHSTAFAALRAAVVGDKDNPKIYADIVASNRDIAKSVQDAVNESLGPRGYKIESVDILIKAQDVTDAARIRHLGDARGHEAKALKRGTDGLTYQGAILGAVTNAGEALKSVSSDARAAVTEAIAARTAVGKVTADDLEKIIGGLGLTSVLDKVRDNKRKTEKEKGGAS</sequence>
<feature type="transmembrane region" description="Helical" evidence="1">
    <location>
        <begin position="141"/>
        <end position="166"/>
    </location>
</feature>
<evidence type="ECO:0000313" key="3">
    <source>
        <dbReference type="Proteomes" id="UP000228635"/>
    </source>
</evidence>
<keyword evidence="1" id="KW-0472">Membrane</keyword>
<proteinExistence type="predicted"/>
<feature type="transmembrane region" description="Helical" evidence="1">
    <location>
        <begin position="42"/>
        <end position="66"/>
    </location>
</feature>
<accession>A0A2M6WIR6</accession>
<organism evidence="2 3">
    <name type="scientific">Candidatus Harrisonbacteria bacterium CG10_big_fil_rev_8_21_14_0_10_42_17</name>
    <dbReference type="NCBI Taxonomy" id="1974584"/>
    <lineage>
        <taxon>Bacteria</taxon>
        <taxon>Candidatus Harrisoniibacteriota</taxon>
    </lineage>
</organism>
<keyword evidence="1" id="KW-0812">Transmembrane</keyword>
<evidence type="ECO:0008006" key="4">
    <source>
        <dbReference type="Google" id="ProtNLM"/>
    </source>
</evidence>
<gene>
    <name evidence="2" type="ORF">COU08_00810</name>
</gene>
<reference evidence="3" key="1">
    <citation type="submission" date="2017-09" db="EMBL/GenBank/DDBJ databases">
        <title>Depth-based differentiation of microbial function through sediment-hosted aquifers and enrichment of novel symbionts in the deep terrestrial subsurface.</title>
        <authorList>
            <person name="Probst A.J."/>
            <person name="Ladd B."/>
            <person name="Jarett J.K."/>
            <person name="Geller-Mcgrath D.E."/>
            <person name="Sieber C.M.K."/>
            <person name="Emerson J.B."/>
            <person name="Anantharaman K."/>
            <person name="Thomas B.C."/>
            <person name="Malmstrom R."/>
            <person name="Stieglmeier M."/>
            <person name="Klingl A."/>
            <person name="Woyke T."/>
            <person name="Ryan C.M."/>
            <person name="Banfield J.F."/>
        </authorList>
    </citation>
    <scope>NUCLEOTIDE SEQUENCE [LARGE SCALE GENOMIC DNA]</scope>
</reference>
<feature type="transmembrane region" description="Helical" evidence="1">
    <location>
        <begin position="12"/>
        <end position="36"/>
    </location>
</feature>